<feature type="domain" description="G-protein coupled receptors family 1 profile" evidence="18">
    <location>
        <begin position="720"/>
        <end position="927"/>
    </location>
</feature>
<feature type="compositionally biased region" description="Basic and acidic residues" evidence="16">
    <location>
        <begin position="1422"/>
        <end position="1439"/>
    </location>
</feature>
<dbReference type="Pfam" id="PF12235">
    <property type="entry name" value="FXMRP1_C_core"/>
    <property type="match status" value="1"/>
</dbReference>
<evidence type="ECO:0000256" key="17">
    <source>
        <dbReference type="SAM" id="Phobius"/>
    </source>
</evidence>
<feature type="compositionally biased region" description="Polar residues" evidence="16">
    <location>
        <begin position="1400"/>
        <end position="1417"/>
    </location>
</feature>
<feature type="domain" description="Agenet-like" evidence="19">
    <location>
        <begin position="1038"/>
        <end position="1090"/>
    </location>
</feature>
<comment type="similarity">
    <text evidence="3">Belongs to the FMR1 family.</text>
</comment>
<organism evidence="20 21">
    <name type="scientific">Bagarius yarrelli</name>
    <name type="common">Goonch</name>
    <name type="synonym">Bagrus yarrelli</name>
    <dbReference type="NCBI Taxonomy" id="175774"/>
    <lineage>
        <taxon>Eukaryota</taxon>
        <taxon>Metazoa</taxon>
        <taxon>Chordata</taxon>
        <taxon>Craniata</taxon>
        <taxon>Vertebrata</taxon>
        <taxon>Euteleostomi</taxon>
        <taxon>Actinopterygii</taxon>
        <taxon>Neopterygii</taxon>
        <taxon>Teleostei</taxon>
        <taxon>Ostariophysi</taxon>
        <taxon>Siluriformes</taxon>
        <taxon>Sisoridae</taxon>
        <taxon>Sisorinae</taxon>
        <taxon>Bagarius</taxon>
    </lineage>
</organism>
<dbReference type="InterPro" id="IPR008395">
    <property type="entry name" value="Agenet-like_dom"/>
</dbReference>
<dbReference type="FunFam" id="2.30.30.140:FF:000001">
    <property type="entry name" value="Fragile X mental retardation 1, isoform CRA_e"/>
    <property type="match status" value="1"/>
</dbReference>
<dbReference type="FunFam" id="3.40.50.2000:FF:000001">
    <property type="entry name" value="UDP-glucuronosyltransferase"/>
    <property type="match status" value="1"/>
</dbReference>
<evidence type="ECO:0000256" key="7">
    <source>
        <dbReference type="ARBA" id="ARBA00022676"/>
    </source>
</evidence>
<keyword evidence="13 17" id="KW-0472">Membrane</keyword>
<keyword evidence="15" id="KW-0297">G-protein coupled receptor</keyword>
<evidence type="ECO:0000313" key="21">
    <source>
        <dbReference type="Proteomes" id="UP000319801"/>
    </source>
</evidence>
<protein>
    <submittedName>
        <fullName evidence="20">Fragile X mental retardation syndrome-related protein 1</fullName>
    </submittedName>
</protein>
<evidence type="ECO:0000256" key="13">
    <source>
        <dbReference type="ARBA" id="ARBA00023136"/>
    </source>
</evidence>
<dbReference type="GO" id="GO:0048170">
    <property type="term" value="P:positive regulation of long-term neuronal synaptic plasticity"/>
    <property type="evidence" value="ECO:0007669"/>
    <property type="project" value="TreeGrafter"/>
</dbReference>
<dbReference type="InterPro" id="IPR041560">
    <property type="entry name" value="Tudor_FRM1"/>
</dbReference>
<dbReference type="GO" id="GO:0045727">
    <property type="term" value="P:positive regulation of translation"/>
    <property type="evidence" value="ECO:0007669"/>
    <property type="project" value="TreeGrafter"/>
</dbReference>
<keyword evidence="9 15" id="KW-0812">Transmembrane</keyword>
<dbReference type="Pfam" id="PF00201">
    <property type="entry name" value="UDPGT"/>
    <property type="match status" value="1"/>
</dbReference>
<evidence type="ECO:0000313" key="20">
    <source>
        <dbReference type="EMBL" id="TSN12269.1"/>
    </source>
</evidence>
<evidence type="ECO:0000256" key="3">
    <source>
        <dbReference type="ARBA" id="ARBA00006633"/>
    </source>
</evidence>
<dbReference type="InterPro" id="IPR036612">
    <property type="entry name" value="KH_dom_type_1_sf"/>
</dbReference>
<evidence type="ECO:0000256" key="2">
    <source>
        <dbReference type="ARBA" id="ARBA00004370"/>
    </source>
</evidence>
<dbReference type="CDD" id="cd20476">
    <property type="entry name" value="Tudor_Agenet_FXR2_rpt2"/>
    <property type="match status" value="1"/>
</dbReference>
<dbReference type="InterPro" id="IPR017452">
    <property type="entry name" value="GPCR_Rhodpsn_7TM"/>
</dbReference>
<dbReference type="Gene3D" id="1.20.1070.10">
    <property type="entry name" value="Rhodopsin 7-helix transmembrane proteins"/>
    <property type="match status" value="1"/>
</dbReference>
<keyword evidence="8" id="KW-0808">Transferase</keyword>
<dbReference type="Pfam" id="PF17904">
    <property type="entry name" value="KH_9"/>
    <property type="match status" value="1"/>
</dbReference>
<dbReference type="FunFam" id="3.30.1370.10:FF:000017">
    <property type="entry name" value="Fragile X mental retardation syndrome-related protein 1"/>
    <property type="match status" value="1"/>
</dbReference>
<evidence type="ECO:0000256" key="11">
    <source>
        <dbReference type="ARBA" id="ARBA00022884"/>
    </source>
</evidence>
<dbReference type="CDD" id="cd22511">
    <property type="entry name" value="KH_I_FXR2_rpt3"/>
    <property type="match status" value="1"/>
</dbReference>
<gene>
    <name evidence="20" type="ORF">Baya_9390</name>
</gene>
<dbReference type="GO" id="GO:0005634">
    <property type="term" value="C:nucleus"/>
    <property type="evidence" value="ECO:0007669"/>
    <property type="project" value="TreeGrafter"/>
</dbReference>
<dbReference type="InterPro" id="IPR047421">
    <property type="entry name" value="Tudor_Agenet_FXR2_rpt1"/>
</dbReference>
<keyword evidence="7" id="KW-0328">Glycosyltransferase</keyword>
<evidence type="ECO:0000256" key="15">
    <source>
        <dbReference type="RuleBase" id="RU000688"/>
    </source>
</evidence>
<comment type="similarity">
    <text evidence="15">Belongs to the G-protein coupled receptor 1 family.</text>
</comment>
<feature type="domain" description="Agenet-like" evidence="19">
    <location>
        <begin position="979"/>
        <end position="1025"/>
    </location>
</feature>
<comment type="similarity">
    <text evidence="4">Belongs to the cornifelin family.</text>
</comment>
<dbReference type="NCBIfam" id="TIGR01571">
    <property type="entry name" value="A_thal_Cys_rich"/>
    <property type="match status" value="1"/>
</dbReference>
<keyword evidence="15" id="KW-0807">Transducer</keyword>
<dbReference type="GO" id="GO:0043488">
    <property type="term" value="P:regulation of mRNA stability"/>
    <property type="evidence" value="ECO:0007669"/>
    <property type="project" value="TreeGrafter"/>
</dbReference>
<dbReference type="GO" id="GO:0010494">
    <property type="term" value="C:cytoplasmic stress granule"/>
    <property type="evidence" value="ECO:0007669"/>
    <property type="project" value="TreeGrafter"/>
</dbReference>
<comment type="caution">
    <text evidence="20">The sequence shown here is derived from an EMBL/GenBank/DDBJ whole genome shotgun (WGS) entry which is preliminary data.</text>
</comment>
<dbReference type="Gene3D" id="3.30.1370.10">
    <property type="entry name" value="K Homology domain, type 1"/>
    <property type="match status" value="2"/>
</dbReference>
<evidence type="ECO:0000259" key="19">
    <source>
        <dbReference type="PROSITE" id="PS51641"/>
    </source>
</evidence>
<evidence type="ECO:0000256" key="9">
    <source>
        <dbReference type="ARBA" id="ARBA00022692"/>
    </source>
</evidence>
<feature type="region of interest" description="Disordered" evidence="16">
    <location>
        <begin position="1359"/>
        <end position="1570"/>
    </location>
</feature>
<dbReference type="InterPro" id="IPR035595">
    <property type="entry name" value="UDP_glycos_trans_CS"/>
</dbReference>
<dbReference type="Pfam" id="PF18336">
    <property type="entry name" value="Tudor_FRX1"/>
    <property type="match status" value="1"/>
</dbReference>
<feature type="region of interest" description="Disordered" evidence="16">
    <location>
        <begin position="1661"/>
        <end position="1683"/>
    </location>
</feature>
<keyword evidence="6" id="KW-0963">Cytoplasm</keyword>
<dbReference type="Gene3D" id="2.30.30.140">
    <property type="match status" value="2"/>
</dbReference>
<dbReference type="PROSITE" id="PS51641">
    <property type="entry name" value="AGENET_LIKE"/>
    <property type="match status" value="2"/>
</dbReference>
<dbReference type="PRINTS" id="PR00237">
    <property type="entry name" value="GPCRRHODOPSN"/>
</dbReference>
<dbReference type="InterPro" id="IPR006461">
    <property type="entry name" value="PLAC_motif_containing"/>
</dbReference>
<feature type="transmembrane region" description="Helical" evidence="17">
    <location>
        <begin position="823"/>
        <end position="843"/>
    </location>
</feature>
<dbReference type="InterPro" id="IPR002213">
    <property type="entry name" value="UDP_glucos_trans"/>
</dbReference>
<feature type="compositionally biased region" description="Acidic residues" evidence="16">
    <location>
        <begin position="1482"/>
        <end position="1492"/>
    </location>
</feature>
<dbReference type="InterPro" id="IPR047420">
    <property type="entry name" value="Tudor_Agenet_FXR2_rpt2"/>
</dbReference>
<dbReference type="Gene3D" id="3.40.50.2000">
    <property type="entry name" value="Glycogen Phosphorylase B"/>
    <property type="match status" value="1"/>
</dbReference>
<dbReference type="InterPro" id="IPR000276">
    <property type="entry name" value="GPCR_Rhodpsn"/>
</dbReference>
<dbReference type="FunFam" id="3.30.1370.10:FF:000004">
    <property type="entry name" value="Fragile X mental retardation 1, isoform CRA_e"/>
    <property type="match status" value="1"/>
</dbReference>
<accession>A0A556U6A2</accession>
<feature type="transmembrane region" description="Helical" evidence="17">
    <location>
        <begin position="863"/>
        <end position="886"/>
    </location>
</feature>
<dbReference type="InterPro" id="IPR040472">
    <property type="entry name" value="FMRP_KH0"/>
</dbReference>
<feature type="compositionally biased region" description="Gly residues" evidence="16">
    <location>
        <begin position="1445"/>
        <end position="1458"/>
    </location>
</feature>
<evidence type="ECO:0000256" key="6">
    <source>
        <dbReference type="ARBA" id="ARBA00022490"/>
    </source>
</evidence>
<dbReference type="InterPro" id="IPR022034">
    <property type="entry name" value="FMR1-like_C_core"/>
</dbReference>
<dbReference type="InterPro" id="IPR004087">
    <property type="entry name" value="KH_dom"/>
</dbReference>
<dbReference type="PANTHER" id="PTHR10603">
    <property type="entry name" value="FRAGILE X MENTAL RETARDATION SYNDROME-RELATED PROTEIN"/>
    <property type="match status" value="1"/>
</dbReference>
<feature type="compositionally biased region" description="Polar residues" evidence="16">
    <location>
        <begin position="1378"/>
        <end position="1390"/>
    </location>
</feature>
<dbReference type="PANTHER" id="PTHR10603:SF3">
    <property type="entry name" value="RNA-BINDING PROTEIN FXR2"/>
    <property type="match status" value="1"/>
</dbReference>
<evidence type="ECO:0000256" key="16">
    <source>
        <dbReference type="SAM" id="MobiDB-lite"/>
    </source>
</evidence>
<dbReference type="CDD" id="cd20473">
    <property type="entry name" value="Tudor_Agenet_FXR2_rpt1"/>
    <property type="match status" value="1"/>
</dbReference>
<dbReference type="Pfam" id="PF05641">
    <property type="entry name" value="Agenet"/>
    <property type="match status" value="1"/>
</dbReference>
<evidence type="ECO:0000256" key="4">
    <source>
        <dbReference type="ARBA" id="ARBA00009024"/>
    </source>
</evidence>
<sequence length="1691" mass="189652">MVIQQPRPIALAAASEQWTTSICECDNVNECCFSVWCFPCFACITARDHGECLCLPLLDMCSLIPPATLSMRVSTRRRYGITDTICNDCVYAFFCGPCSWCQIRREMKARLHPVTLINNRPTAFWNMGMNANQLFFFSCLLFVLGGCNSGRILVFPEDGSHWVNMQVILEELHIRGHSLTVVRSSKSWYIQDSSSLYKCISVNLSNAEDNSSELFKTLLERSLALRRTTPILCFFEQQKEVATVLKVFHSKALSLISTMLDDSALMKKLQNAKFDLMLTDPAFPAGVLLAHYLNLPMVYNVRWLNAGDAHMAIAPSTPSYVPMYNSLFSDKMDFWQRTENFLCYMVSLLQEQFVILPIYDELLERHFPPGSDLLTMQRSADIWLMRVDFVFEYPRPSMPNVVYIGGFQCRPAQPLGTELEKFMQSSGEHGVVVMSLGVMVTALPKKIAEAIAAAFAKLPQKVIWRYVGERPSSLGNNTLLLEWLPQNNLLGHPKTCAFVSHGGTNGIYEAIYHGIPVLLLPLFFDQFDNAIRLKTRGAARVLEVSTLTSEEFLKALQDVINNPSYRNNIEKLSKLHRDLPLSPLDSAIFWIEYVIRHKGAQHLHSKGISLSWYSYHNLDVAIFLFVIFLAVLWKGRRMWLLKASRSGFLLGEMIKKIQTSHSKRDELSVQTLTGPCTLSSIFYHKQMYDLTNGSCHIPLETDRVGLTYIYSLAFCLGLPANLLSLWGLYQLGRSSGTGTQLVYILNLLLSDLLQLLTLPLWILYLQRAHRWPYGSIACQLVGYVFYVNVYASIVFLCLIALDRCLAIVYPLSSRRVRKVRLSAFSGVVVWTLVFLFCLIGLYPSVFEPQNSLCLDQYPVTPRYAYFKIATVVLGFLIPCSILGCTSARIGVTLRSSPSISDHERKKIVGTLSVITIIFILVFGPYHMPLCLHTETLEIRKRPETGEGPVKLGLLAEPHGGGGPAERNSGGDAAAEMDGLPVEVRGSNGAFYKAFIKDVHEDSVTIVFENNWQPERQLPFSDVRLPPPSDYNKDIGEGEEVEVYSRANEQEPCGWWLARVRMMKGEFYVIEYAACDATYNEIVTSERIRPVNPNSPSTRTSFYKTTIAVPEDLREICLTDNIHKDFRKAIGANCVFYNDSTHELVVLSTNDSTVKRASLLSDMHFRSIRTKLMLMSRNEEATKHLETSKQLASAYQEEVRVREDLMGLAIGSHGANIQQARKVSGVTAIELEEESCTFRIYGETPEAVKQARVYLEFKEDSFQVPRNLVGKVIGKSGKIIQEIVDKSGVVRVRIEGDNDKKLPREEGMVPFIFVGTKENISNAQALLEYHVAYLQEVEQLRLERLQIDEQLRQIGVGYRAAPSRTSAPGASERERGYQTDESSNSLQTSRTYGGRGRGRKSNNAYSGYGTNSELSNASESEDLAERDSRPRGVTGEDRGSRRGGRGRGSSAGRGRGGAGSRSSNTISSVLKDPDSNPYSLLEGEGDLGGDTDASESMGGNDRRRRSRRRRNDQEPSVIDAANESDGQAATSENGLDDEGKPQRRNRSRRRRNRATRPEGGSASRDRQPVTVADFISRPESQSRQNLPEKKDEVQHAAHPKGSMFDDCCVVTCCGVCSWCQMARELKIRKQSQVFVNPPVNVTYQAPPNTSYQAVVNQSYQQPPINPAYQPLQPNSLPPMSSNPKEMVQYSAV</sequence>
<dbReference type="Pfam" id="PF00013">
    <property type="entry name" value="KH_1"/>
    <property type="match status" value="2"/>
</dbReference>
<dbReference type="GO" id="GO:0043005">
    <property type="term" value="C:neuron projection"/>
    <property type="evidence" value="ECO:0007669"/>
    <property type="project" value="TreeGrafter"/>
</dbReference>
<keyword evidence="10" id="KW-0677">Repeat</keyword>
<evidence type="ECO:0000256" key="10">
    <source>
        <dbReference type="ARBA" id="ARBA00022737"/>
    </source>
</evidence>
<dbReference type="GO" id="GO:0003730">
    <property type="term" value="F:mRNA 3'-UTR binding"/>
    <property type="evidence" value="ECO:0007669"/>
    <property type="project" value="TreeGrafter"/>
</dbReference>
<dbReference type="InterPro" id="IPR032172">
    <property type="entry name" value="FXR1_C1"/>
</dbReference>
<dbReference type="FunFam" id="2.30.30.140:FF:000002">
    <property type="entry name" value="Fragile X mental retardation 1, isoform CRA_e"/>
    <property type="match status" value="1"/>
</dbReference>
<dbReference type="PROSITE" id="PS50084">
    <property type="entry name" value="KH_TYPE_1"/>
    <property type="match status" value="2"/>
</dbReference>
<feature type="transmembrane region" description="Helical" evidence="17">
    <location>
        <begin position="907"/>
        <end position="927"/>
    </location>
</feature>
<dbReference type="SUPFAM" id="SSF81321">
    <property type="entry name" value="Family A G protein-coupled receptor-like"/>
    <property type="match status" value="1"/>
</dbReference>
<keyword evidence="12 17" id="KW-1133">Transmembrane helix</keyword>
<feature type="compositionally biased region" description="Basic residues" evidence="16">
    <location>
        <begin position="1541"/>
        <end position="1553"/>
    </location>
</feature>
<evidence type="ECO:0000256" key="8">
    <source>
        <dbReference type="ARBA" id="ARBA00022679"/>
    </source>
</evidence>
<dbReference type="EMBL" id="VCAZ01000053">
    <property type="protein sequence ID" value="TSN12269.1"/>
    <property type="molecule type" value="Genomic_DNA"/>
</dbReference>
<feature type="transmembrane region" description="Helical" evidence="17">
    <location>
        <begin position="708"/>
        <end position="729"/>
    </location>
</feature>
<dbReference type="PROSITE" id="PS50262">
    <property type="entry name" value="G_PROTEIN_RECEP_F1_2"/>
    <property type="match status" value="1"/>
</dbReference>
<feature type="compositionally biased region" description="Polar residues" evidence="16">
    <location>
        <begin position="1670"/>
        <end position="1682"/>
    </location>
</feature>
<dbReference type="GO" id="GO:0004930">
    <property type="term" value="F:G protein-coupled receptor activity"/>
    <property type="evidence" value="ECO:0007669"/>
    <property type="project" value="UniProtKB-KW"/>
</dbReference>
<feature type="compositionally biased region" description="Polar residues" evidence="16">
    <location>
        <begin position="1523"/>
        <end position="1532"/>
    </location>
</feature>
<dbReference type="SUPFAM" id="SSF54791">
    <property type="entry name" value="Eukaryotic type KH-domain (KH-domain type I)"/>
    <property type="match status" value="2"/>
</dbReference>
<name>A0A556U6A2_BAGYA</name>
<dbReference type="SMART" id="SM00322">
    <property type="entry name" value="KH"/>
    <property type="match status" value="2"/>
</dbReference>
<dbReference type="GO" id="GO:0008194">
    <property type="term" value="F:UDP-glycosyltransferase activity"/>
    <property type="evidence" value="ECO:0007669"/>
    <property type="project" value="InterPro"/>
</dbReference>
<dbReference type="Pfam" id="PF04749">
    <property type="entry name" value="PLAC8"/>
    <property type="match status" value="1"/>
</dbReference>
<feature type="transmembrane region" description="Helical" evidence="17">
    <location>
        <begin position="741"/>
        <end position="764"/>
    </location>
</feature>
<keyword evidence="21" id="KW-1185">Reference proteome</keyword>
<reference evidence="20 21" key="1">
    <citation type="journal article" date="2019" name="Genome Biol. Evol.">
        <title>Whole-Genome Sequencing of the Giant Devil Catfish, Bagarius yarrelli.</title>
        <authorList>
            <person name="Jiang W."/>
            <person name="Lv Y."/>
            <person name="Cheng L."/>
            <person name="Yang K."/>
            <person name="Chao B."/>
            <person name="Wang X."/>
            <person name="Li Y."/>
            <person name="Pan X."/>
            <person name="You X."/>
            <person name="Zhang Y."/>
            <person name="Yang J."/>
            <person name="Li J."/>
            <person name="Zhang X."/>
            <person name="Liu S."/>
            <person name="Sun C."/>
            <person name="Yang J."/>
            <person name="Shi Q."/>
        </authorList>
    </citation>
    <scope>NUCLEOTIDE SEQUENCE [LARGE SCALE GENOMIC DNA]</scope>
    <source>
        <strain evidence="20">JWS20170419001</strain>
        <tissue evidence="20">Muscle</tissue>
    </source>
</reference>
<dbReference type="Pfam" id="PF16096">
    <property type="entry name" value="FXR_C1"/>
    <property type="match status" value="1"/>
</dbReference>
<dbReference type="GO" id="GO:0045182">
    <property type="term" value="F:translation regulator activity"/>
    <property type="evidence" value="ECO:0007669"/>
    <property type="project" value="TreeGrafter"/>
</dbReference>
<comment type="subcellular location">
    <subcellularLocation>
        <location evidence="1">Cytoplasm</location>
        <location evidence="1">Cytoplasmic ribonucleoprotein granule</location>
    </subcellularLocation>
    <subcellularLocation>
        <location evidence="2">Membrane</location>
    </subcellularLocation>
</comment>
<evidence type="ECO:0000256" key="1">
    <source>
        <dbReference type="ARBA" id="ARBA00004331"/>
    </source>
</evidence>
<dbReference type="Pfam" id="PF00001">
    <property type="entry name" value="7tm_1"/>
    <property type="match status" value="1"/>
</dbReference>
<dbReference type="SUPFAM" id="SSF53756">
    <property type="entry name" value="UDP-Glycosyltransferase/glycogen phosphorylase"/>
    <property type="match status" value="1"/>
</dbReference>
<dbReference type="GO" id="GO:0048513">
    <property type="term" value="P:animal organ development"/>
    <property type="evidence" value="ECO:0007669"/>
    <property type="project" value="TreeGrafter"/>
</dbReference>
<keyword evidence="11 14" id="KW-0694">RNA-binding</keyword>
<dbReference type="PROSITE" id="PS00375">
    <property type="entry name" value="UDPGT"/>
    <property type="match status" value="1"/>
</dbReference>
<dbReference type="InterPro" id="IPR004088">
    <property type="entry name" value="KH_dom_type_1"/>
</dbReference>
<dbReference type="CDD" id="cd03784">
    <property type="entry name" value="GT1_Gtf-like"/>
    <property type="match status" value="1"/>
</dbReference>
<dbReference type="InterPro" id="IPR040148">
    <property type="entry name" value="FMR1"/>
</dbReference>
<evidence type="ECO:0000256" key="14">
    <source>
        <dbReference type="PROSITE-ProRule" id="PRU00117"/>
    </source>
</evidence>
<dbReference type="PROSITE" id="PS00237">
    <property type="entry name" value="G_PROTEIN_RECEP_F1_1"/>
    <property type="match status" value="1"/>
</dbReference>
<dbReference type="GO" id="GO:0051028">
    <property type="term" value="P:mRNA transport"/>
    <property type="evidence" value="ECO:0007669"/>
    <property type="project" value="TreeGrafter"/>
</dbReference>
<evidence type="ECO:0000256" key="12">
    <source>
        <dbReference type="ARBA" id="ARBA00022989"/>
    </source>
</evidence>
<dbReference type="Proteomes" id="UP000319801">
    <property type="component" value="Unassembled WGS sequence"/>
</dbReference>
<keyword evidence="15" id="KW-0675">Receptor</keyword>
<dbReference type="PRINTS" id="PR01157">
    <property type="entry name" value="P2YPURNOCPTR"/>
</dbReference>
<dbReference type="OrthoDB" id="424249at2759"/>
<dbReference type="GO" id="GO:0016020">
    <property type="term" value="C:membrane"/>
    <property type="evidence" value="ECO:0007669"/>
    <property type="project" value="UniProtKB-SubCell"/>
</dbReference>
<proteinExistence type="inferred from homology"/>
<comment type="similarity">
    <text evidence="5">Belongs to the UDP-glycosyltransferase family.</text>
</comment>
<dbReference type="GO" id="GO:0099577">
    <property type="term" value="P:regulation of translation at presynapse, modulating synaptic transmission"/>
    <property type="evidence" value="ECO:0007669"/>
    <property type="project" value="TreeGrafter"/>
</dbReference>
<evidence type="ECO:0000256" key="5">
    <source>
        <dbReference type="ARBA" id="ARBA00009995"/>
    </source>
</evidence>
<dbReference type="GO" id="GO:0098793">
    <property type="term" value="C:presynapse"/>
    <property type="evidence" value="ECO:0007669"/>
    <property type="project" value="GOC"/>
</dbReference>
<evidence type="ECO:0000259" key="18">
    <source>
        <dbReference type="PROSITE" id="PS50262"/>
    </source>
</evidence>